<evidence type="ECO:0000256" key="4">
    <source>
        <dbReference type="RuleBase" id="RU366034"/>
    </source>
</evidence>
<dbReference type="OrthoDB" id="2861623at2759"/>
<comment type="similarity">
    <text evidence="2 4">Belongs to the terpene synthase family.</text>
</comment>
<reference evidence="5" key="2">
    <citation type="submission" date="2021-08" db="EMBL/GenBank/DDBJ databases">
        <authorList>
            <person name="Gostincar C."/>
            <person name="Sun X."/>
            <person name="Song Z."/>
            <person name="Gunde-Cimerman N."/>
        </authorList>
    </citation>
    <scope>NUCLEOTIDE SEQUENCE</scope>
    <source>
        <strain evidence="5">EXF-8016</strain>
    </source>
</reference>
<comment type="cofactor">
    <cofactor evidence="1 4">
        <name>Mg(2+)</name>
        <dbReference type="ChEBI" id="CHEBI:18420"/>
    </cofactor>
</comment>
<sequence>MSEIVQRASCDPRPLDDLRADLSKQLKSGSFYIPDLRSAYKDWPEDVNPHYPDLKEALTKRIEDLYPPQRAAALIKGDYALLASMWWPRASTERLKSCTFFLLWLFTWDDDAELFVDIDKANACREECYHFLRYALGVGNGETAGYNFDQTPPQRPIIRSVEIIGSDLSKVYDKDQIMCFVEEIYYYMESQQREQRRKLTSIIPTPEQYWETRLGTSAATSTLALNEFADNQSLPRWVMKHPRMIDIWREVNLSMSLSNDILSLKKEIKHGDIDNIVPVLVFDRNMTVQEAIADTCTQLQKNTDRFDSWSDELCAVVKVDQPGVLEDVKSFITGCKHNQMANLMWR</sequence>
<proteinExistence type="inferred from homology"/>
<dbReference type="InterPro" id="IPR034686">
    <property type="entry name" value="Terpene_cyclase-like_2"/>
</dbReference>
<keyword evidence="3 4" id="KW-0460">Magnesium</keyword>
<evidence type="ECO:0000256" key="2">
    <source>
        <dbReference type="ARBA" id="ARBA00006333"/>
    </source>
</evidence>
<evidence type="ECO:0000256" key="1">
    <source>
        <dbReference type="ARBA" id="ARBA00001946"/>
    </source>
</evidence>
<organism evidence="5 6">
    <name type="scientific">Aureobasidium melanogenum</name>
    <name type="common">Aureobasidium pullulans var. melanogenum</name>
    <dbReference type="NCBI Taxonomy" id="46634"/>
    <lineage>
        <taxon>Eukaryota</taxon>
        <taxon>Fungi</taxon>
        <taxon>Dikarya</taxon>
        <taxon>Ascomycota</taxon>
        <taxon>Pezizomycotina</taxon>
        <taxon>Dothideomycetes</taxon>
        <taxon>Dothideomycetidae</taxon>
        <taxon>Dothideales</taxon>
        <taxon>Saccotheciaceae</taxon>
        <taxon>Aureobasidium</taxon>
    </lineage>
</organism>
<comment type="caution">
    <text evidence="5">The sequence shown here is derived from an EMBL/GenBank/DDBJ whole genome shotgun (WGS) entry which is preliminary data.</text>
</comment>
<feature type="non-terminal residue" evidence="5">
    <location>
        <position position="346"/>
    </location>
</feature>
<dbReference type="EMBL" id="JAHFYH010000018">
    <property type="protein sequence ID" value="KAH0224612.1"/>
    <property type="molecule type" value="Genomic_DNA"/>
</dbReference>
<gene>
    <name evidence="5" type="ORF">KCV03_g3542</name>
</gene>
<dbReference type="InterPro" id="IPR008949">
    <property type="entry name" value="Isoprenoid_synthase_dom_sf"/>
</dbReference>
<accession>A0A9P8GIV4</accession>
<dbReference type="Pfam" id="PF19086">
    <property type="entry name" value="Terpene_syn_C_2"/>
    <property type="match status" value="1"/>
</dbReference>
<reference evidence="5" key="1">
    <citation type="journal article" date="2021" name="J Fungi (Basel)">
        <title>Virulence traits and population genomics of the black yeast Aureobasidium melanogenum.</title>
        <authorList>
            <person name="Cernosa A."/>
            <person name="Sun X."/>
            <person name="Gostincar C."/>
            <person name="Fang C."/>
            <person name="Gunde-Cimerman N."/>
            <person name="Song Z."/>
        </authorList>
    </citation>
    <scope>NUCLEOTIDE SEQUENCE</scope>
    <source>
        <strain evidence="5">EXF-8016</strain>
    </source>
</reference>
<dbReference type="PANTHER" id="PTHR35201">
    <property type="entry name" value="TERPENE SYNTHASE"/>
    <property type="match status" value="1"/>
</dbReference>
<dbReference type="AlphaFoldDB" id="A0A9P8GIV4"/>
<dbReference type="GO" id="GO:0008299">
    <property type="term" value="P:isoprenoid biosynthetic process"/>
    <property type="evidence" value="ECO:0007669"/>
    <property type="project" value="UniProtKB-ARBA"/>
</dbReference>
<dbReference type="GO" id="GO:0046872">
    <property type="term" value="F:metal ion binding"/>
    <property type="evidence" value="ECO:0007669"/>
    <property type="project" value="UniProtKB-KW"/>
</dbReference>
<evidence type="ECO:0000313" key="6">
    <source>
        <dbReference type="Proteomes" id="UP000767238"/>
    </source>
</evidence>
<keyword evidence="4" id="KW-0479">Metal-binding</keyword>
<dbReference type="GO" id="GO:0010333">
    <property type="term" value="F:terpene synthase activity"/>
    <property type="evidence" value="ECO:0007669"/>
    <property type="project" value="InterPro"/>
</dbReference>
<dbReference type="Gene3D" id="1.10.600.10">
    <property type="entry name" value="Farnesyl Diphosphate Synthase"/>
    <property type="match status" value="1"/>
</dbReference>
<name>A0A9P8GIV4_AURME</name>
<dbReference type="SUPFAM" id="SSF48576">
    <property type="entry name" value="Terpenoid synthases"/>
    <property type="match status" value="1"/>
</dbReference>
<protein>
    <recommendedName>
        <fullName evidence="4">Terpene synthase</fullName>
        <ecNumber evidence="4">4.2.3.-</ecNumber>
    </recommendedName>
</protein>
<dbReference type="Proteomes" id="UP000767238">
    <property type="component" value="Unassembled WGS sequence"/>
</dbReference>
<evidence type="ECO:0000256" key="3">
    <source>
        <dbReference type="ARBA" id="ARBA00022842"/>
    </source>
</evidence>
<evidence type="ECO:0000313" key="5">
    <source>
        <dbReference type="EMBL" id="KAH0224612.1"/>
    </source>
</evidence>
<dbReference type="EC" id="4.2.3.-" evidence="4"/>
<dbReference type="PANTHER" id="PTHR35201:SF4">
    <property type="entry name" value="BETA-PINACENE SYNTHASE-RELATED"/>
    <property type="match status" value="1"/>
</dbReference>
<keyword evidence="4" id="KW-0456">Lyase</keyword>